<dbReference type="EMBL" id="QJKJ01002800">
    <property type="protein sequence ID" value="RDY01263.1"/>
    <property type="molecule type" value="Genomic_DNA"/>
</dbReference>
<dbReference type="AlphaFoldDB" id="A0A371HEP5"/>
<gene>
    <name evidence="1" type="ORF">CR513_15441</name>
</gene>
<comment type="caution">
    <text evidence="1">The sequence shown here is derived from an EMBL/GenBank/DDBJ whole genome shotgun (WGS) entry which is preliminary data.</text>
</comment>
<reference evidence="1" key="1">
    <citation type="submission" date="2018-05" db="EMBL/GenBank/DDBJ databases">
        <title>Draft genome of Mucuna pruriens seed.</title>
        <authorList>
            <person name="Nnadi N.E."/>
            <person name="Vos R."/>
            <person name="Hasami M.H."/>
            <person name="Devisetty U.K."/>
            <person name="Aguiy J.C."/>
        </authorList>
    </citation>
    <scope>NUCLEOTIDE SEQUENCE [LARGE SCALE GENOMIC DNA]</scope>
    <source>
        <strain evidence="1">JCA_2017</strain>
    </source>
</reference>
<keyword evidence="2" id="KW-1185">Reference proteome</keyword>
<sequence>MLVSPLVLTKLIEGILILYNYSLRDRKRPMPQDSPKSKDEILEDRKGIPNLVIVRTGLSIKQVLSKPDLVGRMLGWTVELSQVLADFIMELALTRKTSKFGKEWMLLKGSRAGVILKVPDGMMIEQSFRLNLEQATIKRRIRLFCPR</sequence>
<protein>
    <submittedName>
        <fullName evidence="1">Uncharacterized protein</fullName>
    </submittedName>
</protein>
<dbReference type="Proteomes" id="UP000257109">
    <property type="component" value="Unassembled WGS sequence"/>
</dbReference>
<feature type="non-terminal residue" evidence="1">
    <location>
        <position position="1"/>
    </location>
</feature>
<evidence type="ECO:0000313" key="1">
    <source>
        <dbReference type="EMBL" id="RDY01263.1"/>
    </source>
</evidence>
<name>A0A371HEP5_MUCPR</name>
<proteinExistence type="predicted"/>
<organism evidence="1 2">
    <name type="scientific">Mucuna pruriens</name>
    <name type="common">Velvet bean</name>
    <name type="synonym">Dolichos pruriens</name>
    <dbReference type="NCBI Taxonomy" id="157652"/>
    <lineage>
        <taxon>Eukaryota</taxon>
        <taxon>Viridiplantae</taxon>
        <taxon>Streptophyta</taxon>
        <taxon>Embryophyta</taxon>
        <taxon>Tracheophyta</taxon>
        <taxon>Spermatophyta</taxon>
        <taxon>Magnoliopsida</taxon>
        <taxon>eudicotyledons</taxon>
        <taxon>Gunneridae</taxon>
        <taxon>Pentapetalae</taxon>
        <taxon>rosids</taxon>
        <taxon>fabids</taxon>
        <taxon>Fabales</taxon>
        <taxon>Fabaceae</taxon>
        <taxon>Papilionoideae</taxon>
        <taxon>50 kb inversion clade</taxon>
        <taxon>NPAAA clade</taxon>
        <taxon>indigoferoid/millettioid clade</taxon>
        <taxon>Phaseoleae</taxon>
        <taxon>Mucuna</taxon>
    </lineage>
</organism>
<evidence type="ECO:0000313" key="2">
    <source>
        <dbReference type="Proteomes" id="UP000257109"/>
    </source>
</evidence>
<accession>A0A371HEP5</accession>